<evidence type="ECO:0000256" key="1">
    <source>
        <dbReference type="SAM" id="MobiDB-lite"/>
    </source>
</evidence>
<keyword evidence="3" id="KW-1185">Reference proteome</keyword>
<feature type="region of interest" description="Disordered" evidence="1">
    <location>
        <begin position="53"/>
        <end position="115"/>
    </location>
</feature>
<accession>A0A0E0BJV4</accession>
<evidence type="ECO:0000313" key="2">
    <source>
        <dbReference type="EnsemblPlants" id="OGLUM11G15450.1"/>
    </source>
</evidence>
<dbReference type="HOGENOM" id="CLU_2112678_0_0_1"/>
<reference evidence="2" key="1">
    <citation type="submission" date="2015-04" db="UniProtKB">
        <authorList>
            <consortium name="EnsemblPlants"/>
        </authorList>
    </citation>
    <scope>IDENTIFICATION</scope>
</reference>
<dbReference type="Gramene" id="OGLUM11G15450.1">
    <property type="protein sequence ID" value="OGLUM11G15450.1"/>
    <property type="gene ID" value="OGLUM11G15450"/>
</dbReference>
<feature type="compositionally biased region" description="Basic and acidic residues" evidence="1">
    <location>
        <begin position="53"/>
        <end position="73"/>
    </location>
</feature>
<reference evidence="2" key="2">
    <citation type="submission" date="2018-05" db="EMBL/GenBank/DDBJ databases">
        <title>OgluRS3 (Oryza glumaepatula Reference Sequence Version 3).</title>
        <authorList>
            <person name="Zhang J."/>
            <person name="Kudrna D."/>
            <person name="Lee S."/>
            <person name="Talag J."/>
            <person name="Welchert J."/>
            <person name="Wing R.A."/>
        </authorList>
    </citation>
    <scope>NUCLEOTIDE SEQUENCE [LARGE SCALE GENOMIC DNA]</scope>
</reference>
<sequence length="115" mass="12950">MPSRAVCKPENGVDSIPLSECEQHQQEQEGPQGEQVCSMPLISLTLLLLAKSRTERKDIRGDLKREKNEKKEPSLSIHPWRKWRMGHAPRAKIWPTAAAPTSPLPHPKRSPGEDS</sequence>
<organism evidence="2">
    <name type="scientific">Oryza glumipatula</name>
    <dbReference type="NCBI Taxonomy" id="40148"/>
    <lineage>
        <taxon>Eukaryota</taxon>
        <taxon>Viridiplantae</taxon>
        <taxon>Streptophyta</taxon>
        <taxon>Embryophyta</taxon>
        <taxon>Tracheophyta</taxon>
        <taxon>Spermatophyta</taxon>
        <taxon>Magnoliopsida</taxon>
        <taxon>Liliopsida</taxon>
        <taxon>Poales</taxon>
        <taxon>Poaceae</taxon>
        <taxon>BOP clade</taxon>
        <taxon>Oryzoideae</taxon>
        <taxon>Oryzeae</taxon>
        <taxon>Oryzinae</taxon>
        <taxon>Oryza</taxon>
    </lineage>
</organism>
<feature type="compositionally biased region" description="Basic residues" evidence="1">
    <location>
        <begin position="79"/>
        <end position="90"/>
    </location>
</feature>
<evidence type="ECO:0000313" key="3">
    <source>
        <dbReference type="Proteomes" id="UP000026961"/>
    </source>
</evidence>
<dbReference type="Proteomes" id="UP000026961">
    <property type="component" value="Chromosome 11"/>
</dbReference>
<dbReference type="AlphaFoldDB" id="A0A0E0BJV4"/>
<protein>
    <submittedName>
        <fullName evidence="2">Uncharacterized protein</fullName>
    </submittedName>
</protein>
<name>A0A0E0BJV4_9ORYZ</name>
<proteinExistence type="predicted"/>
<dbReference type="EnsemblPlants" id="OGLUM11G15450.1">
    <property type="protein sequence ID" value="OGLUM11G15450.1"/>
    <property type="gene ID" value="OGLUM11G15450"/>
</dbReference>